<dbReference type="InterPro" id="IPR019734">
    <property type="entry name" value="TPR_rpt"/>
</dbReference>
<keyword evidence="1" id="KW-0802">TPR repeat</keyword>
<dbReference type="SUPFAM" id="SSF48452">
    <property type="entry name" value="TPR-like"/>
    <property type="match status" value="2"/>
</dbReference>
<dbReference type="CDD" id="cd02947">
    <property type="entry name" value="TRX_family"/>
    <property type="match status" value="1"/>
</dbReference>
<dbReference type="PANTHER" id="PTHR46050:SF18">
    <property type="entry name" value="TETRATRICOPEPTIDE REPEAT (TPR)-LIKE SUPERFAMILY PROTEIN"/>
    <property type="match status" value="1"/>
</dbReference>
<feature type="region of interest" description="Disordered" evidence="2">
    <location>
        <begin position="30"/>
        <end position="54"/>
    </location>
</feature>
<dbReference type="Pfam" id="PF00515">
    <property type="entry name" value="TPR_1"/>
    <property type="match status" value="1"/>
</dbReference>
<reference evidence="5" key="1">
    <citation type="journal article" date="2024" name="IScience">
        <title>Strigolactones Initiate the Formation of Haustorium-like Structures in Castilleja.</title>
        <authorList>
            <person name="Buerger M."/>
            <person name="Peterson D."/>
            <person name="Chory J."/>
        </authorList>
    </citation>
    <scope>NUCLEOTIDE SEQUENCE [LARGE SCALE GENOMIC DNA]</scope>
</reference>
<evidence type="ECO:0000313" key="5">
    <source>
        <dbReference type="Proteomes" id="UP001632038"/>
    </source>
</evidence>
<dbReference type="EMBL" id="JAVIJP010000066">
    <property type="protein sequence ID" value="KAL3619711.1"/>
    <property type="molecule type" value="Genomic_DNA"/>
</dbReference>
<dbReference type="Gene3D" id="3.40.30.10">
    <property type="entry name" value="Glutaredoxin"/>
    <property type="match status" value="1"/>
</dbReference>
<dbReference type="Pfam" id="PF13414">
    <property type="entry name" value="TPR_11"/>
    <property type="match status" value="1"/>
</dbReference>
<dbReference type="Proteomes" id="UP001632038">
    <property type="component" value="Unassembled WGS sequence"/>
</dbReference>
<dbReference type="InterPro" id="IPR011990">
    <property type="entry name" value="TPR-like_helical_dom_sf"/>
</dbReference>
<dbReference type="PROSITE" id="PS50293">
    <property type="entry name" value="TPR_REGION"/>
    <property type="match status" value="1"/>
</dbReference>
<dbReference type="SMART" id="SM00028">
    <property type="entry name" value="TPR"/>
    <property type="match status" value="7"/>
</dbReference>
<feature type="domain" description="Thioredoxin" evidence="3">
    <location>
        <begin position="505"/>
        <end position="585"/>
    </location>
</feature>
<dbReference type="PANTHER" id="PTHR46050">
    <property type="entry name" value="TPR REPEAT-CONTAINING THIOREDOXIN"/>
    <property type="match status" value="1"/>
</dbReference>
<dbReference type="PROSITE" id="PS50005">
    <property type="entry name" value="TPR"/>
    <property type="match status" value="2"/>
</dbReference>
<dbReference type="Gene3D" id="1.25.40.10">
    <property type="entry name" value="Tetratricopeptide repeat domain"/>
    <property type="match status" value="1"/>
</dbReference>
<proteinExistence type="predicted"/>
<feature type="repeat" description="TPR" evidence="1">
    <location>
        <begin position="364"/>
        <end position="397"/>
    </location>
</feature>
<keyword evidence="5" id="KW-1185">Reference proteome</keyword>
<protein>
    <recommendedName>
        <fullName evidence="3">Thioredoxin domain-containing protein</fullName>
    </recommendedName>
</protein>
<dbReference type="InterPro" id="IPR044534">
    <property type="entry name" value="TTL1-4"/>
</dbReference>
<comment type="caution">
    <text evidence="4">The sequence shown here is derived from an EMBL/GenBank/DDBJ whole genome shotgun (WGS) entry which is preliminary data.</text>
</comment>
<evidence type="ECO:0000256" key="1">
    <source>
        <dbReference type="PROSITE-ProRule" id="PRU00339"/>
    </source>
</evidence>
<dbReference type="InterPro" id="IPR036249">
    <property type="entry name" value="Thioredoxin-like_sf"/>
</dbReference>
<evidence type="ECO:0000256" key="2">
    <source>
        <dbReference type="SAM" id="MobiDB-lite"/>
    </source>
</evidence>
<dbReference type="InterPro" id="IPR013766">
    <property type="entry name" value="Thioredoxin_domain"/>
</dbReference>
<name>A0ABD3BRG8_9LAMI</name>
<organism evidence="4 5">
    <name type="scientific">Castilleja foliolosa</name>
    <dbReference type="NCBI Taxonomy" id="1961234"/>
    <lineage>
        <taxon>Eukaryota</taxon>
        <taxon>Viridiplantae</taxon>
        <taxon>Streptophyta</taxon>
        <taxon>Embryophyta</taxon>
        <taxon>Tracheophyta</taxon>
        <taxon>Spermatophyta</taxon>
        <taxon>Magnoliopsida</taxon>
        <taxon>eudicotyledons</taxon>
        <taxon>Gunneridae</taxon>
        <taxon>Pentapetalae</taxon>
        <taxon>asterids</taxon>
        <taxon>lamiids</taxon>
        <taxon>Lamiales</taxon>
        <taxon>Orobanchaceae</taxon>
        <taxon>Pedicularideae</taxon>
        <taxon>Castillejinae</taxon>
        <taxon>Castilleja</taxon>
    </lineage>
</organism>
<evidence type="ECO:0000313" key="4">
    <source>
        <dbReference type="EMBL" id="KAL3619711.1"/>
    </source>
</evidence>
<dbReference type="GO" id="GO:0006950">
    <property type="term" value="P:response to stress"/>
    <property type="evidence" value="ECO:0007669"/>
    <property type="project" value="UniProtKB-ARBA"/>
</dbReference>
<evidence type="ECO:0000259" key="3">
    <source>
        <dbReference type="Pfam" id="PF00085"/>
    </source>
</evidence>
<gene>
    <name evidence="4" type="ORF">CASFOL_034623</name>
</gene>
<dbReference type="AlphaFoldDB" id="A0ABD3BRG8"/>
<sequence length="592" mass="66012">MAETDIGCGFIAVLFQRKAFKPRKVVHLQDSPQKNKQLTINSSKPTPLQKTIMPPNHLGAARKSTSQLTVPSGTHHQASTGNVMVLGNLNKQRSKSDQNAVVVKRNFTKKPSHQLGNILNGPINNRLTSQPDVLKSLGNEKYKQGKYEEALTLYDQAISIDPNEVCYYSNKAAALIGLGRLAEAVSQCKEAVRIDFSYHNAHCRLAKLYLRLGVAEKAVYHYKCSGRKASIEDIAKAINIKRCIEKASEAKDNGEWRKMVDESQIALSLGADSAPQIYAMKAEAMMKLHRHQEAYTVIQNMPHFDIELYAELLGSSATAVILQVRALVYTANGRFEDAVSDVGQALRLNSSDSMKLTAKKVKYAASARQNGNRLFKESRFSEALVAYRTGLEIDPYNSVLLCNRAACRFKLGQYEKAVEDCTSALLVRPSYGKARLRRANCYAQLEKWEATIEDYEALMREIPGDEEVRGALLEAKIQLSKMRNGHNLETDTISNLSSVSTDKDLTTIAGLSVVLFCSKMCSKKMVQLLEDVCLKFPSVNFLKVDIEEKPSLAKSECIKVIPMFRIYRNGSQVEEIGDNLERLESCIKSYCT</sequence>
<feature type="compositionally biased region" description="Polar residues" evidence="2">
    <location>
        <begin position="30"/>
        <end position="49"/>
    </location>
</feature>
<dbReference type="SUPFAM" id="SSF52833">
    <property type="entry name" value="Thioredoxin-like"/>
    <property type="match status" value="1"/>
</dbReference>
<dbReference type="Pfam" id="PF00085">
    <property type="entry name" value="Thioredoxin"/>
    <property type="match status" value="1"/>
</dbReference>
<accession>A0ABD3BRG8</accession>
<feature type="repeat" description="TPR" evidence="1">
    <location>
        <begin position="131"/>
        <end position="164"/>
    </location>
</feature>